<dbReference type="AlphaFoldDB" id="A0A0A9HQN6"/>
<feature type="region of interest" description="Disordered" evidence="1">
    <location>
        <begin position="23"/>
        <end position="48"/>
    </location>
</feature>
<feature type="compositionally biased region" description="Polar residues" evidence="1">
    <location>
        <begin position="33"/>
        <end position="48"/>
    </location>
</feature>
<protein>
    <submittedName>
        <fullName evidence="3">Uncharacterized protein</fullName>
    </submittedName>
</protein>
<dbReference type="EMBL" id="GBRH01159787">
    <property type="protein sequence ID" value="JAE38109.1"/>
    <property type="molecule type" value="Transcribed_RNA"/>
</dbReference>
<accession>A0A0A9HQN6</accession>
<sequence length="66" mass="7241">MRQSRRLGGSNGALFMLLQLPPCSKSMEAPENQGPSSRTPSHSTFNPPMRWLSSTVTSWLLAPRVG</sequence>
<evidence type="ECO:0000256" key="1">
    <source>
        <dbReference type="SAM" id="MobiDB-lite"/>
    </source>
</evidence>
<reference evidence="3" key="2">
    <citation type="journal article" date="2015" name="Data Brief">
        <title>Shoot transcriptome of the giant reed, Arundo donax.</title>
        <authorList>
            <person name="Barrero R.A."/>
            <person name="Guerrero F.D."/>
            <person name="Moolhuijzen P."/>
            <person name="Goolsby J.A."/>
            <person name="Tidwell J."/>
            <person name="Bellgard S.E."/>
            <person name="Bellgard M.I."/>
        </authorList>
    </citation>
    <scope>NUCLEOTIDE SEQUENCE</scope>
    <source>
        <tissue evidence="3">Shoot tissue taken approximately 20 cm above the soil surface</tissue>
    </source>
</reference>
<reference evidence="3" key="1">
    <citation type="submission" date="2014-09" db="EMBL/GenBank/DDBJ databases">
        <authorList>
            <person name="Magalhaes I.L.F."/>
            <person name="Oliveira U."/>
            <person name="Santos F.R."/>
            <person name="Vidigal T.H.D.A."/>
            <person name="Brescovit A.D."/>
            <person name="Santos A.J."/>
        </authorList>
    </citation>
    <scope>NUCLEOTIDE SEQUENCE</scope>
    <source>
        <tissue evidence="3">Shoot tissue taken approximately 20 cm above the soil surface</tissue>
    </source>
</reference>
<evidence type="ECO:0000313" key="3">
    <source>
        <dbReference type="EMBL" id="JAE38109.1"/>
    </source>
</evidence>
<feature type="signal peptide" evidence="2">
    <location>
        <begin position="1"/>
        <end position="26"/>
    </location>
</feature>
<keyword evidence="2" id="KW-0732">Signal</keyword>
<name>A0A0A9HQN6_ARUDO</name>
<organism evidence="3">
    <name type="scientific">Arundo donax</name>
    <name type="common">Giant reed</name>
    <name type="synonym">Donax arundinaceus</name>
    <dbReference type="NCBI Taxonomy" id="35708"/>
    <lineage>
        <taxon>Eukaryota</taxon>
        <taxon>Viridiplantae</taxon>
        <taxon>Streptophyta</taxon>
        <taxon>Embryophyta</taxon>
        <taxon>Tracheophyta</taxon>
        <taxon>Spermatophyta</taxon>
        <taxon>Magnoliopsida</taxon>
        <taxon>Liliopsida</taxon>
        <taxon>Poales</taxon>
        <taxon>Poaceae</taxon>
        <taxon>PACMAD clade</taxon>
        <taxon>Arundinoideae</taxon>
        <taxon>Arundineae</taxon>
        <taxon>Arundo</taxon>
    </lineage>
</organism>
<evidence type="ECO:0000256" key="2">
    <source>
        <dbReference type="SAM" id="SignalP"/>
    </source>
</evidence>
<proteinExistence type="predicted"/>
<feature type="chain" id="PRO_5002048325" evidence="2">
    <location>
        <begin position="27"/>
        <end position="66"/>
    </location>
</feature>